<evidence type="ECO:0000256" key="7">
    <source>
        <dbReference type="ARBA" id="ARBA00023054"/>
    </source>
</evidence>
<keyword evidence="4" id="KW-0963">Cytoplasm</keyword>
<dbReference type="PANTHER" id="PTHR18916">
    <property type="entry name" value="DYNACTIN 1-RELATED MICROTUBULE-BINDING"/>
    <property type="match status" value="1"/>
</dbReference>
<proteinExistence type="inferred from homology"/>
<feature type="coiled-coil region" evidence="9">
    <location>
        <begin position="503"/>
        <end position="530"/>
    </location>
</feature>
<keyword evidence="8" id="KW-0206">Cytoskeleton</keyword>
<name>A0A8S1D9L1_9INSE</name>
<accession>A0A8S1D9L1</accession>
<evidence type="ECO:0000313" key="12">
    <source>
        <dbReference type="EMBL" id="CAB3377634.1"/>
    </source>
</evidence>
<feature type="coiled-coil region" evidence="9">
    <location>
        <begin position="910"/>
        <end position="1025"/>
    </location>
</feature>
<gene>
    <name evidence="12" type="ORF">CLODIP_2_CD14053</name>
</gene>
<evidence type="ECO:0000256" key="4">
    <source>
        <dbReference type="ARBA" id="ARBA00022490"/>
    </source>
</evidence>
<evidence type="ECO:0000256" key="5">
    <source>
        <dbReference type="ARBA" id="ARBA00022701"/>
    </source>
</evidence>
<keyword evidence="7 9" id="KW-0175">Coiled coil</keyword>
<dbReference type="Gene3D" id="2.30.30.190">
    <property type="entry name" value="CAP Gly-rich-like domain"/>
    <property type="match status" value="1"/>
</dbReference>
<keyword evidence="5" id="KW-0493">Microtubule</keyword>
<evidence type="ECO:0000256" key="2">
    <source>
        <dbReference type="ARBA" id="ARBA00011010"/>
    </source>
</evidence>
<sequence>MSNPKVGQRVEVTGKEAKGTVAFVGSTLFAPGKWVGVVLDSPKGKNNGSVQGKQYFQCEENYGMFVRPAQLTYLDEAGQSMEGSSGGSPSSTTPTGRTSRKRPEPTSVSRKSSLTTSTQARKTDQMRLPVPGIKLESKEEGPSITPLKETPSETVKRASFVETGFVENLKPQFTPGQVLSPSISSISFQSEDKPSSAEVVQLKNEIKDLNEKLETLKVKRGQDKEKLKEFDKVRLQLEQMVEFKSRIMESQAQLQKDLQRARQEAREAIEAKERHAEEMSDLAETVEMATLDKEMAEEKAESLQQELEHCNEKLEMALMDLELLKAEMNTENNEQMEKSAPASLEMKQLMQQNAKLKETLVRLRDLSAHEKHEFSKMQKELEMRRSEIQELSRTKEKLSARVEEMEQQVSELQEQVDAALGAEEMVEALTSKNLNLEEKVMELEETVADLEALADMNEQLQEGTKEMELELREELDMALMAQREAQHEVEALHETLSDRDMTITKFRELVQRLQEQIHQLQTSVEREASKPMASVTDMMDFKKMIADSKAHTKAIDLELRRIDVQQANQHVHFLTSFMPDSFMSRGSDNDAILLLLLLPRLLCKTEILIKKSRDIFPTLTAVIDSNLVLQGHQVAQYSFRSRLSFWLSYMQSVLQQLQNCVQNCAPDVLLRIGLLYLDLAAQEKTIDNLLELLRKDQLDENVPLDGLEKCVGVLQGTLANHLPDFTPEPSLLLRECCRALQAAADGLFTDSSAVLAILTAKEGKVGLLMKDITTVSDLLRQQLKLTRRRLPTDGYVVSPKVATHSDPVQQCLKLAAKLLLAFNETSKNLTHLCSASEGSGLNEEKAMEVFTAAVDRIFDAEDKGSVECVKATIETLKNRVNSLSLAAQETEFDLEPKKDTKVTPPISLRAQVVKKELEETKILKQKLETRETDIKEMKKAMKMKQEELSEMVIRKDLAESKLGNVHKDYALSLEKLQRKYDDSQILLKRKEKEFEETMDHLQADIDSLETERGELKEKLKSISKKALIEGMARSSAAGASMATTPSSTGPSLPVSVTDSPLLLHEIRSLREALRVSQLQIGALRAEQTRNILANLPPLSVIKKPTEVEPSILTELSKRANKLHKDLIDYYLSARVVDLSNRKPGERPLLEKNSPAYQLAERKRKEQQLNQEYQSLKSAVHEELMKRKPGAKAESSFSTFPSVELSKVGLLFCPPSFN</sequence>
<protein>
    <recommendedName>
        <fullName evidence="3">Dynactin subunit 1</fullName>
    </recommendedName>
</protein>
<evidence type="ECO:0000256" key="3">
    <source>
        <dbReference type="ARBA" id="ARBA00016574"/>
    </source>
</evidence>
<comment type="subcellular location">
    <subcellularLocation>
        <location evidence="1">Cytoplasm</location>
        <location evidence="1">Cytoskeleton</location>
    </subcellularLocation>
</comment>
<dbReference type="EMBL" id="CADEPI010000148">
    <property type="protein sequence ID" value="CAB3377634.1"/>
    <property type="molecule type" value="Genomic_DNA"/>
</dbReference>
<keyword evidence="13" id="KW-1185">Reference proteome</keyword>
<evidence type="ECO:0000256" key="1">
    <source>
        <dbReference type="ARBA" id="ARBA00004245"/>
    </source>
</evidence>
<dbReference type="SUPFAM" id="SSF74924">
    <property type="entry name" value="Cap-Gly domain"/>
    <property type="match status" value="1"/>
</dbReference>
<dbReference type="Proteomes" id="UP000494165">
    <property type="component" value="Unassembled WGS sequence"/>
</dbReference>
<feature type="coiled-coil region" evidence="9">
    <location>
        <begin position="199"/>
        <end position="477"/>
    </location>
</feature>
<dbReference type="PANTHER" id="PTHR18916:SF91">
    <property type="entry name" value="DYNACTIN SUBUNIT 1"/>
    <property type="match status" value="1"/>
</dbReference>
<feature type="region of interest" description="Disordered" evidence="10">
    <location>
        <begin position="79"/>
        <end position="151"/>
    </location>
</feature>
<feature type="compositionally biased region" description="Low complexity" evidence="10">
    <location>
        <begin position="87"/>
        <end position="97"/>
    </location>
</feature>
<dbReference type="Pfam" id="PF12455">
    <property type="entry name" value="Dynactin"/>
    <property type="match status" value="1"/>
</dbReference>
<keyword evidence="6" id="KW-0243">Dynein</keyword>
<dbReference type="GO" id="GO:0005874">
    <property type="term" value="C:microtubule"/>
    <property type="evidence" value="ECO:0007669"/>
    <property type="project" value="UniProtKB-KW"/>
</dbReference>
<dbReference type="InterPro" id="IPR000938">
    <property type="entry name" value="CAP-Gly_domain"/>
</dbReference>
<comment type="similarity">
    <text evidence="2">Belongs to the dynactin 150 kDa subunit family.</text>
</comment>
<organism evidence="12 13">
    <name type="scientific">Cloeon dipterum</name>
    <dbReference type="NCBI Taxonomy" id="197152"/>
    <lineage>
        <taxon>Eukaryota</taxon>
        <taxon>Metazoa</taxon>
        <taxon>Ecdysozoa</taxon>
        <taxon>Arthropoda</taxon>
        <taxon>Hexapoda</taxon>
        <taxon>Insecta</taxon>
        <taxon>Pterygota</taxon>
        <taxon>Palaeoptera</taxon>
        <taxon>Ephemeroptera</taxon>
        <taxon>Pisciforma</taxon>
        <taxon>Baetidae</taxon>
        <taxon>Cloeon</taxon>
    </lineage>
</organism>
<evidence type="ECO:0000259" key="11">
    <source>
        <dbReference type="PROSITE" id="PS50245"/>
    </source>
</evidence>
<comment type="caution">
    <text evidence="12">The sequence shown here is derived from an EMBL/GenBank/DDBJ whole genome shotgun (WGS) entry which is preliminary data.</text>
</comment>
<feature type="domain" description="CAP-Gly" evidence="11">
    <location>
        <begin position="25"/>
        <end position="67"/>
    </location>
</feature>
<evidence type="ECO:0000256" key="10">
    <source>
        <dbReference type="SAM" id="MobiDB-lite"/>
    </source>
</evidence>
<feature type="compositionally biased region" description="Polar residues" evidence="10">
    <location>
        <begin position="106"/>
        <end position="120"/>
    </location>
</feature>
<dbReference type="PROSITE" id="PS50245">
    <property type="entry name" value="CAP_GLY_2"/>
    <property type="match status" value="1"/>
</dbReference>
<dbReference type="AlphaFoldDB" id="A0A8S1D9L1"/>
<dbReference type="SMART" id="SM01052">
    <property type="entry name" value="CAP_GLY"/>
    <property type="match status" value="1"/>
</dbReference>
<reference evidence="12 13" key="1">
    <citation type="submission" date="2020-04" db="EMBL/GenBank/DDBJ databases">
        <authorList>
            <person name="Alioto T."/>
            <person name="Alioto T."/>
            <person name="Gomez Garrido J."/>
        </authorList>
    </citation>
    <scope>NUCLEOTIDE SEQUENCE [LARGE SCALE GENOMIC DNA]</scope>
</reference>
<evidence type="ECO:0000313" key="13">
    <source>
        <dbReference type="Proteomes" id="UP000494165"/>
    </source>
</evidence>
<evidence type="ECO:0000256" key="9">
    <source>
        <dbReference type="SAM" id="Coils"/>
    </source>
</evidence>
<evidence type="ECO:0000256" key="8">
    <source>
        <dbReference type="ARBA" id="ARBA00023212"/>
    </source>
</evidence>
<dbReference type="InterPro" id="IPR022157">
    <property type="entry name" value="Dynactin"/>
</dbReference>
<dbReference type="InterPro" id="IPR036859">
    <property type="entry name" value="CAP-Gly_dom_sf"/>
</dbReference>
<evidence type="ECO:0000256" key="6">
    <source>
        <dbReference type="ARBA" id="ARBA00023017"/>
    </source>
</evidence>
<dbReference type="GO" id="GO:0030286">
    <property type="term" value="C:dynein complex"/>
    <property type="evidence" value="ECO:0007669"/>
    <property type="project" value="UniProtKB-KW"/>
</dbReference>
<dbReference type="Pfam" id="PF01302">
    <property type="entry name" value="CAP_GLY"/>
    <property type="match status" value="1"/>
</dbReference>
<dbReference type="OrthoDB" id="2130750at2759"/>
<dbReference type="PROSITE" id="PS00845">
    <property type="entry name" value="CAP_GLY_1"/>
    <property type="match status" value="1"/>
</dbReference>